<dbReference type="EMBL" id="LR796557">
    <property type="protein sequence ID" value="CAB4151313.1"/>
    <property type="molecule type" value="Genomic_DNA"/>
</dbReference>
<evidence type="ECO:0000313" key="1">
    <source>
        <dbReference type="EMBL" id="CAB4151313.1"/>
    </source>
</evidence>
<gene>
    <name evidence="1" type="ORF">UFOVP590_11</name>
    <name evidence="2" type="ORF">UFOVP685_12</name>
    <name evidence="3" type="ORF">UFOVP750_40</name>
</gene>
<name>A0A6J5N224_9CAUD</name>
<organism evidence="1">
    <name type="scientific">uncultured Caudovirales phage</name>
    <dbReference type="NCBI Taxonomy" id="2100421"/>
    <lineage>
        <taxon>Viruses</taxon>
        <taxon>Duplodnaviria</taxon>
        <taxon>Heunggongvirae</taxon>
        <taxon>Uroviricota</taxon>
        <taxon>Caudoviricetes</taxon>
        <taxon>Peduoviridae</taxon>
        <taxon>Maltschvirus</taxon>
        <taxon>Maltschvirus maltsch</taxon>
    </lineage>
</organism>
<dbReference type="EMBL" id="LR798345">
    <property type="protein sequence ID" value="CAB5225511.1"/>
    <property type="molecule type" value="Genomic_DNA"/>
</dbReference>
<evidence type="ECO:0000313" key="2">
    <source>
        <dbReference type="EMBL" id="CAB4157259.1"/>
    </source>
</evidence>
<evidence type="ECO:0000313" key="3">
    <source>
        <dbReference type="EMBL" id="CAB5225511.1"/>
    </source>
</evidence>
<reference evidence="1" key="1">
    <citation type="submission" date="2020-04" db="EMBL/GenBank/DDBJ databases">
        <authorList>
            <person name="Chiriac C."/>
            <person name="Salcher M."/>
            <person name="Ghai R."/>
            <person name="Kavagutti S V."/>
        </authorList>
    </citation>
    <scope>NUCLEOTIDE SEQUENCE</scope>
</reference>
<dbReference type="EMBL" id="LR796656">
    <property type="protein sequence ID" value="CAB4157259.1"/>
    <property type="molecule type" value="Genomic_DNA"/>
</dbReference>
<proteinExistence type="predicted"/>
<accession>A0A6J5N224</accession>
<protein>
    <submittedName>
        <fullName evidence="1">Uncharacterized protein</fullName>
    </submittedName>
</protein>
<sequence>MTIFLDRVDAAPIVNSDFDAQFLQWLWVLVDSLNENINDIQNAFNFLTAMSYTAAQITALNVAGSLGNGVLLYDTTNHVYVGKQNGSLVQFTTAAYP</sequence>